<feature type="chain" id="PRO_5027030381" evidence="5">
    <location>
        <begin position="20"/>
        <end position="906"/>
    </location>
</feature>
<organism evidence="7">
    <name type="scientific">Paraprevotella clara</name>
    <dbReference type="NCBI Taxonomy" id="454154"/>
    <lineage>
        <taxon>Bacteria</taxon>
        <taxon>Pseudomonadati</taxon>
        <taxon>Bacteroidota</taxon>
        <taxon>Bacteroidia</taxon>
        <taxon>Bacteroidales</taxon>
        <taxon>Prevotellaceae</taxon>
        <taxon>Paraprevotella</taxon>
    </lineage>
</organism>
<dbReference type="GO" id="GO:0005975">
    <property type="term" value="P:carbohydrate metabolic process"/>
    <property type="evidence" value="ECO:0007669"/>
    <property type="project" value="InterPro"/>
</dbReference>
<gene>
    <name evidence="7" type="primary">nagJ</name>
    <name evidence="7" type="ORF">PCLFYP37_02284</name>
</gene>
<comment type="similarity">
    <text evidence="1">Belongs to the glycosyl hydrolase 43 family.</text>
</comment>
<protein>
    <submittedName>
        <fullName evidence="7">O-GlcNAcase NagJ</fullName>
        <ecNumber evidence="7">3.2.1.169</ecNumber>
    </submittedName>
</protein>
<dbReference type="AlphaFoldDB" id="A0A6N3D5J9"/>
<dbReference type="PANTHER" id="PTHR22925">
    <property type="entry name" value="GLYCOSYL HYDROLASE 43 FAMILY MEMBER"/>
    <property type="match status" value="1"/>
</dbReference>
<evidence type="ECO:0000256" key="2">
    <source>
        <dbReference type="ARBA" id="ARBA00022801"/>
    </source>
</evidence>
<dbReference type="PANTHER" id="PTHR22925:SF3">
    <property type="entry name" value="GLYCOSYL HYDROLASE FAMILY PROTEIN 43"/>
    <property type="match status" value="1"/>
</dbReference>
<dbReference type="CDD" id="cd18822">
    <property type="entry name" value="GH43_CtGH43-like"/>
    <property type="match status" value="1"/>
</dbReference>
<dbReference type="GO" id="GO:0102571">
    <property type="term" value="F:[protein]-3-O-(N-acetyl-D-glucosaminyl)-L-serine/L-threonine O-N-acetyl-alpha-D-glucosaminase activity"/>
    <property type="evidence" value="ECO:0007669"/>
    <property type="project" value="UniProtKB-EC"/>
</dbReference>
<dbReference type="SUPFAM" id="SSF75005">
    <property type="entry name" value="Arabinanase/levansucrase/invertase"/>
    <property type="match status" value="1"/>
</dbReference>
<evidence type="ECO:0000256" key="3">
    <source>
        <dbReference type="ARBA" id="ARBA00023295"/>
    </source>
</evidence>
<accession>A0A6N3D5J9</accession>
<dbReference type="Pfam" id="PF04616">
    <property type="entry name" value="Glyco_hydro_43"/>
    <property type="match status" value="1"/>
</dbReference>
<proteinExistence type="inferred from homology"/>
<keyword evidence="2 7" id="KW-0378">Hydrolase</keyword>
<dbReference type="SUPFAM" id="SSF49785">
    <property type="entry name" value="Galactose-binding domain-like"/>
    <property type="match status" value="1"/>
</dbReference>
<dbReference type="InterPro" id="IPR000421">
    <property type="entry name" value="FA58C"/>
</dbReference>
<name>A0A6N3D5J9_9BACT</name>
<feature type="signal peptide" evidence="5">
    <location>
        <begin position="1"/>
        <end position="19"/>
    </location>
</feature>
<dbReference type="InterPro" id="IPR023296">
    <property type="entry name" value="Glyco_hydro_beta-prop_sf"/>
</dbReference>
<keyword evidence="5" id="KW-0732">Signal</keyword>
<dbReference type="InterPro" id="IPR006710">
    <property type="entry name" value="Glyco_hydro_43"/>
</dbReference>
<evidence type="ECO:0000313" key="7">
    <source>
        <dbReference type="EMBL" id="VYU24250.1"/>
    </source>
</evidence>
<dbReference type="Gene3D" id="2.60.120.260">
    <property type="entry name" value="Galactose-binding domain-like"/>
    <property type="match status" value="2"/>
</dbReference>
<evidence type="ECO:0000256" key="5">
    <source>
        <dbReference type="SAM" id="SignalP"/>
    </source>
</evidence>
<dbReference type="EMBL" id="CACRUT010000015">
    <property type="protein sequence ID" value="VYU24250.1"/>
    <property type="molecule type" value="Genomic_DNA"/>
</dbReference>
<dbReference type="EC" id="3.2.1.169" evidence="7"/>
<dbReference type="RefSeq" id="WP_412442696.1">
    <property type="nucleotide sequence ID" value="NZ_CACRUT010000015.1"/>
</dbReference>
<dbReference type="PROSITE" id="PS50022">
    <property type="entry name" value="FA58C_3"/>
    <property type="match status" value="1"/>
</dbReference>
<dbReference type="InterPro" id="IPR008979">
    <property type="entry name" value="Galactose-bd-like_sf"/>
</dbReference>
<feature type="domain" description="F5/8 type C" evidence="6">
    <location>
        <begin position="606"/>
        <end position="750"/>
    </location>
</feature>
<dbReference type="Gene3D" id="2.115.10.20">
    <property type="entry name" value="Glycosyl hydrolase domain, family 43"/>
    <property type="match status" value="1"/>
</dbReference>
<evidence type="ECO:0000259" key="6">
    <source>
        <dbReference type="PROSITE" id="PS50022"/>
    </source>
</evidence>
<sequence>MKRFFLYGCFLGLFLPVMGAEVNEPTEMTASIKNPSFEEGLNGWEAIGFQKQTNNSPSDEGWNKDGTVYAEKWVSSSWTLPDVKLSQTVTGLPQGSYTVKVYAHAVNQSGNPEITKGVSFFAGLNEVQVGAGGEYRINVIVTDGRLDLGMKVSSTDANWVACDNFRLYYHGREEVDAYRKDLKEKLALASAAMSEKDCHNRSQLEQAVHNAENVEGDIESLLTAILDLEQAITEYRRLTVEYGAFERAFLNARKLYSETDFPGKTVFGEAIDQVSPMLDVPEGKDLVGAVTRLEKATQVYLDSRPSNWMTLRNGALWKDDRGEVVQAHGAGFLQVGDTWYMIGEDRNNTWNPDVNMYSTKDFVNWKFERKIIRNGSTHPSLGNGRFIERPKLMYCRKTGKYVVWCHWEQGNYGASEAAVFYCDSVNGDYKFHWAGRPLGVKSRDCNVFVDDDGTAYFISTIEENQHLGLFRLSDDYLSAVEYTELFKWQSREAPAIVREGDTYFMMFSACSGWDPNQASFSWSKSLTSGWSSRTNIGNSVAYDTQAASILTIKGSEGTSYVYVGDRWQDPGLAESKTILFPISFKNNTITFNYVPRFDMNLPTGQCRTTGMTHLVSKESWKVRACSSEEISSENGASSNAIDGRADTKWHTRYSGGVSEAPHFLEIDMGNEQEIAGFLCTPRNDNSSNGLIRKYLFLVSSDGIEWKAVSGGTWLPYWTEVYFEPIVARYFRLVATEGTYASLAELDVLSSAPSYTPVKVTGSWQYGTMVSSSKNPNLRENSTVKFMARTEETKGTWAFYGPKGQMLHTNEYNISSLKAEDAGWYSFIFTDYYNQSAKVDFKLRVRTSSVGVKEVPSEAEGIVRRQYFTLSGTEVPIPVHRGMFVVRTLYEDGRVDVVKVFIGDSDC</sequence>
<keyword evidence="3 7" id="KW-0326">Glycosidase</keyword>
<evidence type="ECO:0000256" key="1">
    <source>
        <dbReference type="ARBA" id="ARBA00009865"/>
    </source>
</evidence>
<feature type="coiled-coil region" evidence="4">
    <location>
        <begin position="204"/>
        <end position="238"/>
    </location>
</feature>
<dbReference type="Pfam" id="PF00754">
    <property type="entry name" value="F5_F8_type_C"/>
    <property type="match status" value="1"/>
</dbReference>
<reference evidence="7" key="1">
    <citation type="submission" date="2019-11" db="EMBL/GenBank/DDBJ databases">
        <authorList>
            <person name="Feng L."/>
        </authorList>
    </citation>
    <scope>NUCLEOTIDE SEQUENCE</scope>
    <source>
        <strain evidence="7">PclaraLFYP37</strain>
    </source>
</reference>
<evidence type="ECO:0000256" key="4">
    <source>
        <dbReference type="SAM" id="Coils"/>
    </source>
</evidence>
<keyword evidence="4" id="KW-0175">Coiled coil</keyword>